<evidence type="ECO:0000313" key="2">
    <source>
        <dbReference type="EnsemblMetazoa" id="XP_022665526"/>
    </source>
</evidence>
<organism evidence="2 3">
    <name type="scientific">Varroa destructor</name>
    <name type="common">Honeybee mite</name>
    <dbReference type="NCBI Taxonomy" id="109461"/>
    <lineage>
        <taxon>Eukaryota</taxon>
        <taxon>Metazoa</taxon>
        <taxon>Ecdysozoa</taxon>
        <taxon>Arthropoda</taxon>
        <taxon>Chelicerata</taxon>
        <taxon>Arachnida</taxon>
        <taxon>Acari</taxon>
        <taxon>Parasitiformes</taxon>
        <taxon>Mesostigmata</taxon>
        <taxon>Gamasina</taxon>
        <taxon>Dermanyssoidea</taxon>
        <taxon>Varroidae</taxon>
        <taxon>Varroa</taxon>
    </lineage>
</organism>
<dbReference type="GeneID" id="111252252"/>
<name>A0A7M7KEA3_VARDE</name>
<dbReference type="Proteomes" id="UP000594260">
    <property type="component" value="Unplaced"/>
</dbReference>
<dbReference type="AlphaFoldDB" id="A0A7M7KEA3"/>
<evidence type="ECO:0000256" key="1">
    <source>
        <dbReference type="SAM" id="MobiDB-lite"/>
    </source>
</evidence>
<dbReference type="EnsemblMetazoa" id="XM_022809791">
    <property type="protein sequence ID" value="XP_022665526"/>
    <property type="gene ID" value="LOC111252252"/>
</dbReference>
<feature type="compositionally biased region" description="Basic residues" evidence="1">
    <location>
        <begin position="167"/>
        <end position="178"/>
    </location>
</feature>
<feature type="region of interest" description="Disordered" evidence="1">
    <location>
        <begin position="157"/>
        <end position="191"/>
    </location>
</feature>
<keyword evidence="3" id="KW-1185">Reference proteome</keyword>
<evidence type="ECO:0000313" key="3">
    <source>
        <dbReference type="Proteomes" id="UP000594260"/>
    </source>
</evidence>
<sequence length="191" mass="20375">MQTQAKMGAIRVTPLDEVLKTKSLKKKSESSSKALALGEIRLSPGGVQLRLAASQNGNVPPGFSVPSTLSNSKLKALAYRPVPRRSREQETKDAFMLALGLRPLHAPLPAPITKAQVANVLGGTKAIKSFLRSPVTPLPRVACMASYLRHKGALVQFTPPSSQAKPKTAKSGKAKKTQPKYVGKTKPACTK</sequence>
<reference evidence="2" key="1">
    <citation type="submission" date="2021-01" db="UniProtKB">
        <authorList>
            <consortium name="EnsemblMetazoa"/>
        </authorList>
    </citation>
    <scope>IDENTIFICATION</scope>
</reference>
<protein>
    <submittedName>
        <fullName evidence="2">Uncharacterized protein</fullName>
    </submittedName>
</protein>
<accession>A0A7M7KEA3</accession>
<proteinExistence type="predicted"/>
<dbReference type="RefSeq" id="XP_022665526.1">
    <property type="nucleotide sequence ID" value="XM_022809791.1"/>
</dbReference>